<protein>
    <submittedName>
        <fullName evidence="3">Uncharacterized protein</fullName>
    </submittedName>
</protein>
<dbReference type="EMBL" id="JADOEL010000040">
    <property type="protein sequence ID" value="MBF8179799.1"/>
    <property type="molecule type" value="Genomic_DNA"/>
</dbReference>
<evidence type="ECO:0000256" key="1">
    <source>
        <dbReference type="SAM" id="MobiDB-lite"/>
    </source>
</evidence>
<organism evidence="3 4">
    <name type="scientific">Herminiimonas contaminans</name>
    <dbReference type="NCBI Taxonomy" id="1111140"/>
    <lineage>
        <taxon>Bacteria</taxon>
        <taxon>Pseudomonadati</taxon>
        <taxon>Pseudomonadota</taxon>
        <taxon>Betaproteobacteria</taxon>
        <taxon>Burkholderiales</taxon>
        <taxon>Oxalobacteraceae</taxon>
        <taxon>Herminiimonas</taxon>
    </lineage>
</organism>
<feature type="region of interest" description="Disordered" evidence="1">
    <location>
        <begin position="342"/>
        <end position="361"/>
    </location>
</feature>
<feature type="region of interest" description="Disordered" evidence="1">
    <location>
        <begin position="278"/>
        <end position="330"/>
    </location>
</feature>
<feature type="signal peptide" evidence="2">
    <location>
        <begin position="1"/>
        <end position="28"/>
    </location>
</feature>
<reference evidence="3 4" key="1">
    <citation type="submission" date="2020-11" db="EMBL/GenBank/DDBJ databases">
        <title>WGS of Herminiimonas contaminans strain Marseille-Q4544 isolated from planarians Schmidtea mediterranea.</title>
        <authorList>
            <person name="Kangale L."/>
        </authorList>
    </citation>
    <scope>NUCLEOTIDE SEQUENCE [LARGE SCALE GENOMIC DNA]</scope>
    <source>
        <strain evidence="3 4">Marseille-Q4544</strain>
    </source>
</reference>
<keyword evidence="2" id="KW-0732">Signal</keyword>
<accession>A0ABS0EY90</accession>
<proteinExistence type="predicted"/>
<sequence>MNRLTAIGILNGCALMALFLLVAPCANATGLVFDEAGKIVGTFVETDRRTLEEFLNIRDTSKGTVATKAGNVVVTAERVVPKGAIAKAAGKIAVKAIPGVATAAALVELCTLLCPGNDYRLAPDGASLQIPEKPDVAGDPLGTGYEMPIRPGVRSKSASGLCSDFAAYAVNSSYPGWVGSGSLTTVNFRLACQVVRTRISDGVTSVLSTPFVDRVPNYYVPGYVLPTEIQTEADILARAEQQARFKPLYDAIAADRAANPNSWPADYNPIKPTTPVVVSAPPVSSPERVVSTTTKSGTNGSTDTTTTTEKTVVTPTTTGTTVGDSQTTFPTQTVTTSTTINNVTNNTTTETTTVNHPEGRPGLRFFSPIRC</sequence>
<gene>
    <name evidence="3" type="ORF">IXC47_19160</name>
</gene>
<name>A0ABS0EY90_9BURK</name>
<evidence type="ECO:0000313" key="4">
    <source>
        <dbReference type="Proteomes" id="UP000657372"/>
    </source>
</evidence>
<evidence type="ECO:0000256" key="2">
    <source>
        <dbReference type="SAM" id="SignalP"/>
    </source>
</evidence>
<feature type="compositionally biased region" description="Low complexity" evidence="1">
    <location>
        <begin position="342"/>
        <end position="355"/>
    </location>
</feature>
<evidence type="ECO:0000313" key="3">
    <source>
        <dbReference type="EMBL" id="MBF8179799.1"/>
    </source>
</evidence>
<keyword evidence="4" id="KW-1185">Reference proteome</keyword>
<dbReference type="RefSeq" id="WP_195876751.1">
    <property type="nucleotide sequence ID" value="NZ_JADOEL010000040.1"/>
</dbReference>
<comment type="caution">
    <text evidence="3">The sequence shown here is derived from an EMBL/GenBank/DDBJ whole genome shotgun (WGS) entry which is preliminary data.</text>
</comment>
<feature type="chain" id="PRO_5047249860" evidence="2">
    <location>
        <begin position="29"/>
        <end position="371"/>
    </location>
</feature>
<dbReference type="Proteomes" id="UP000657372">
    <property type="component" value="Unassembled WGS sequence"/>
</dbReference>